<dbReference type="InterPro" id="IPR003838">
    <property type="entry name" value="ABC3_permease_C"/>
</dbReference>
<evidence type="ECO:0000256" key="6">
    <source>
        <dbReference type="ARBA" id="ARBA00038076"/>
    </source>
</evidence>
<dbReference type="InterPro" id="IPR050250">
    <property type="entry name" value="Macrolide_Exporter_MacB"/>
</dbReference>
<gene>
    <name evidence="10" type="ORF">DZC52_09070</name>
</gene>
<keyword evidence="5 7" id="KW-0472">Membrane</keyword>
<dbReference type="Pfam" id="PF02687">
    <property type="entry name" value="FtsX"/>
    <property type="match status" value="2"/>
</dbReference>
<feature type="transmembrane region" description="Helical" evidence="7">
    <location>
        <begin position="674"/>
        <end position="699"/>
    </location>
</feature>
<feature type="transmembrane region" description="Helical" evidence="7">
    <location>
        <begin position="728"/>
        <end position="749"/>
    </location>
</feature>
<feature type="transmembrane region" description="Helical" evidence="7">
    <location>
        <begin position="21"/>
        <end position="43"/>
    </location>
</feature>
<dbReference type="InterPro" id="IPR025857">
    <property type="entry name" value="MacB_PCD"/>
</dbReference>
<proteinExistence type="inferred from homology"/>
<sequence length="798" mass="86424">MTHFFADLRYAARQLMRQPGFTLVALLTLALGIGANTAMFSVVNGTMLAPLPYPDAGRLVRVWETTPEGHRFSVSEPNFLDFHDRSEQFESLAAMKDVSLTFVDGGQAARIPGLAVSREFFSVLGHSPIAGREFTSEEDQPGSAADVVVLGHDLWQRRFGGDRDLVGRTIRVEGRARTVVGVMGPDFGLLDSEYWVPLAADPASDRGDHWLAMIGRLRPRATLQQAEAELQRIAEGIGLQHPTLAGWGVEMMPFSRWLVRDSFRTTAVLLLGAVAFVLLMACVNLANLVFARASRRQGELGLRLALGAGRGRLVRQLLVEAVLLCGLGLGLGIALAYWGVLALQAFGSGFIPRLESVRIDGTVMAFAVGIGLVTVVLFGLLPALRISGLDLNATLRQGGRTGERGDQRRVRDALVVVQIAMAMLLLVGAGLLLRSFWQLQSTDPGFDAGNVVYAEIQLGDDYAEPWQKVVFFRELIADLSSRPGIASAGATVITPFSGSNLMNDVTPVDRAESIGAQGFMQAAWRTATPDAFETLGLPLIEGRLYDYTDRWDGPRVAVITRTMAERMWPDRPAVGQEFYWGSNTGEPLRVIGVVDDLRDVEMSSDVQPVMFLPYHHMPWPKMTLLVRGSGQVDSIARLVQSRVRALDESLPVPAVASLQDQVASVAAGPRFRTFLMASFACLALLLAAVGIYGVMAYNVSQRTREVGLRMALGAAPASISGMLLRRGAVLTILGTLIGLLGAWAITRLIQGVLFATEPLDPAATATAAFVLALTALTACWLPARRAARIHPTEALRHE</sequence>
<keyword evidence="4 7" id="KW-1133">Transmembrane helix</keyword>
<dbReference type="PANTHER" id="PTHR30572:SF4">
    <property type="entry name" value="ABC TRANSPORTER PERMEASE YTRF"/>
    <property type="match status" value="1"/>
</dbReference>
<feature type="transmembrane region" description="Helical" evidence="7">
    <location>
        <begin position="413"/>
        <end position="437"/>
    </location>
</feature>
<keyword evidence="11" id="KW-1185">Reference proteome</keyword>
<evidence type="ECO:0000313" key="11">
    <source>
        <dbReference type="Proteomes" id="UP000260351"/>
    </source>
</evidence>
<dbReference type="PANTHER" id="PTHR30572">
    <property type="entry name" value="MEMBRANE COMPONENT OF TRANSPORTER-RELATED"/>
    <property type="match status" value="1"/>
</dbReference>
<dbReference type="AlphaFoldDB" id="A0A3E1K826"/>
<evidence type="ECO:0000259" key="8">
    <source>
        <dbReference type="Pfam" id="PF02687"/>
    </source>
</evidence>
<dbReference type="GO" id="GO:0005886">
    <property type="term" value="C:plasma membrane"/>
    <property type="evidence" value="ECO:0007669"/>
    <property type="project" value="UniProtKB-SubCell"/>
</dbReference>
<dbReference type="InterPro" id="IPR017800">
    <property type="entry name" value="ADOP"/>
</dbReference>
<evidence type="ECO:0000256" key="7">
    <source>
        <dbReference type="SAM" id="Phobius"/>
    </source>
</evidence>
<dbReference type="EMBL" id="QUZK01000037">
    <property type="protein sequence ID" value="RFF30220.1"/>
    <property type="molecule type" value="Genomic_DNA"/>
</dbReference>
<feature type="domain" description="MacB-like periplasmic core" evidence="9">
    <location>
        <begin position="483"/>
        <end position="617"/>
    </location>
</feature>
<feature type="domain" description="ABC3 transporter permease C-terminal" evidence="8">
    <location>
        <begin position="273"/>
        <end position="389"/>
    </location>
</feature>
<feature type="transmembrane region" description="Helical" evidence="7">
    <location>
        <begin position="761"/>
        <end position="781"/>
    </location>
</feature>
<feature type="domain" description="MacB-like periplasmic core" evidence="9">
    <location>
        <begin position="22"/>
        <end position="232"/>
    </location>
</feature>
<dbReference type="GO" id="GO:0022857">
    <property type="term" value="F:transmembrane transporter activity"/>
    <property type="evidence" value="ECO:0007669"/>
    <property type="project" value="TreeGrafter"/>
</dbReference>
<feature type="domain" description="ABC3 transporter permease C-terminal" evidence="8">
    <location>
        <begin position="678"/>
        <end position="791"/>
    </location>
</feature>
<evidence type="ECO:0000256" key="3">
    <source>
        <dbReference type="ARBA" id="ARBA00022692"/>
    </source>
</evidence>
<feature type="transmembrane region" description="Helical" evidence="7">
    <location>
        <begin position="317"/>
        <end position="343"/>
    </location>
</feature>
<accession>A0A3E1K826</accession>
<protein>
    <submittedName>
        <fullName evidence="10">ABC transporter permease</fullName>
    </submittedName>
</protein>
<name>A0A3E1K826_9GAMM</name>
<comment type="caution">
    <text evidence="10">The sequence shown here is derived from an EMBL/GenBank/DDBJ whole genome shotgun (WGS) entry which is preliminary data.</text>
</comment>
<feature type="transmembrane region" description="Helical" evidence="7">
    <location>
        <begin position="363"/>
        <end position="384"/>
    </location>
</feature>
<evidence type="ECO:0000256" key="5">
    <source>
        <dbReference type="ARBA" id="ARBA00023136"/>
    </source>
</evidence>
<evidence type="ECO:0000256" key="2">
    <source>
        <dbReference type="ARBA" id="ARBA00022475"/>
    </source>
</evidence>
<evidence type="ECO:0000256" key="1">
    <source>
        <dbReference type="ARBA" id="ARBA00004651"/>
    </source>
</evidence>
<evidence type="ECO:0000259" key="9">
    <source>
        <dbReference type="Pfam" id="PF12704"/>
    </source>
</evidence>
<keyword evidence="3 7" id="KW-0812">Transmembrane</keyword>
<comment type="subcellular location">
    <subcellularLocation>
        <location evidence="1">Cell membrane</location>
        <topology evidence="1">Multi-pass membrane protein</topology>
    </subcellularLocation>
</comment>
<evidence type="ECO:0000256" key="4">
    <source>
        <dbReference type="ARBA" id="ARBA00022989"/>
    </source>
</evidence>
<evidence type="ECO:0000313" key="10">
    <source>
        <dbReference type="EMBL" id="RFF30220.1"/>
    </source>
</evidence>
<dbReference type="RefSeq" id="WP_116650821.1">
    <property type="nucleotide sequence ID" value="NZ_QUZK01000037.1"/>
</dbReference>
<reference evidence="10 11" key="1">
    <citation type="submission" date="2018-08" db="EMBL/GenBank/DDBJ databases">
        <title>Wenzhouxiangella salilacus sp. nov., a novel bacterium isolated from a saline lake in Xinjiang Province, China.</title>
        <authorList>
            <person name="Han S."/>
        </authorList>
    </citation>
    <scope>NUCLEOTIDE SEQUENCE [LARGE SCALE GENOMIC DNA]</scope>
    <source>
        <strain evidence="10 11">XDB06</strain>
    </source>
</reference>
<dbReference type="Pfam" id="PF12704">
    <property type="entry name" value="MacB_PCD"/>
    <property type="match status" value="2"/>
</dbReference>
<feature type="transmembrane region" description="Helical" evidence="7">
    <location>
        <begin position="268"/>
        <end position="290"/>
    </location>
</feature>
<dbReference type="Proteomes" id="UP000260351">
    <property type="component" value="Unassembled WGS sequence"/>
</dbReference>
<comment type="similarity">
    <text evidence="6">Belongs to the ABC-4 integral membrane protein family.</text>
</comment>
<organism evidence="10 11">
    <name type="scientific">Wenzhouxiangella sediminis</name>
    <dbReference type="NCBI Taxonomy" id="1792836"/>
    <lineage>
        <taxon>Bacteria</taxon>
        <taxon>Pseudomonadati</taxon>
        <taxon>Pseudomonadota</taxon>
        <taxon>Gammaproteobacteria</taxon>
        <taxon>Chromatiales</taxon>
        <taxon>Wenzhouxiangellaceae</taxon>
        <taxon>Wenzhouxiangella</taxon>
    </lineage>
</organism>
<dbReference type="OrthoDB" id="5711186at2"/>
<keyword evidence="2" id="KW-1003">Cell membrane</keyword>
<dbReference type="NCBIfam" id="TIGR03434">
    <property type="entry name" value="ADOP"/>
    <property type="match status" value="1"/>
</dbReference>